<evidence type="ECO:0000313" key="5">
    <source>
        <dbReference type="Proteomes" id="UP000287910"/>
    </source>
</evidence>
<dbReference type="SUPFAM" id="SSF53300">
    <property type="entry name" value="vWA-like"/>
    <property type="match status" value="1"/>
</dbReference>
<dbReference type="PANTHER" id="PTHR37464">
    <property type="entry name" value="BLL2463 PROTEIN"/>
    <property type="match status" value="1"/>
</dbReference>
<gene>
    <name evidence="4" type="ORF">EK386_17135</name>
</gene>
<keyword evidence="1" id="KW-0812">Transmembrane</keyword>
<sequence length="583" mass="65371">MGFSNLLFLWAAILPVIVLLYYFFRKKYKDQPISSTIFWEEVMQETKASPYLKHLQKNALLYLQLLALILFVLALMNPFIKSNQMAGEQLIWIVDTSATMLAGKEESTFEQHKKEMSELISNLNGHPVTIITTGDEPKTVVRQETNVAAIQSAIKGLEVTYEEQQLAKAIDVAQAFIGDMATSIYVFTDSVERGELPIESERIKWVVKGASKELENVAITRFAATAFGDGALALVQLTNESKREKGVQLSLLDHEGNEVAKETILLKAQEEFTKTFENLPLSQGLSANIQVEDDYEADNMMLALLNNNFSQIVVDQQMHQLVQKGFQALTSNVKIAPSDQLKSMSSEAIIVTNQTKLLQQTSAPMVLIGRDDELTKEVNNLVDISDDALFAFSSLEDVYVNAVYPGFDHFETIATIGENPFIQRSSRGDIVILADIQSTDWPLHPSFPLFLWSLQNELVEGTTSLGMFSPNESRAVSLTSGDWSIYSEGDEYIASFTNASQFKAPSKPGFYSVRLNDEQKQFIVQLPSKERTITEGTSFELGSLERNGEEQSSKKSILIWLLIPILVLLVIEWEVQRRRGFTN</sequence>
<feature type="transmembrane region" description="Helical" evidence="1">
    <location>
        <begin position="59"/>
        <end position="80"/>
    </location>
</feature>
<accession>A0A432L890</accession>
<proteinExistence type="predicted"/>
<feature type="transmembrane region" description="Helical" evidence="1">
    <location>
        <begin position="557"/>
        <end position="575"/>
    </location>
</feature>
<protein>
    <submittedName>
        <fullName evidence="4">VWA domain-containing protein</fullName>
    </submittedName>
</protein>
<keyword evidence="5" id="KW-1185">Reference proteome</keyword>
<evidence type="ECO:0000313" key="4">
    <source>
        <dbReference type="EMBL" id="RUL48279.1"/>
    </source>
</evidence>
<reference evidence="4 5" key="1">
    <citation type="submission" date="2018-12" db="EMBL/GenBank/DDBJ databases">
        <title>Lysinibacillus antri sp. nov., isolated from a cave soil.</title>
        <authorList>
            <person name="Narsing Rao M.P."/>
            <person name="Zhang H."/>
            <person name="Dong Z.-Y."/>
            <person name="Niu X.-K."/>
            <person name="Zhang K."/>
            <person name="Fang B.-Z."/>
            <person name="Kang Y.-Q."/>
            <person name="Xiao M."/>
            <person name="Li W.-J."/>
        </authorList>
    </citation>
    <scope>NUCLEOTIDE SEQUENCE [LARGE SCALE GENOMIC DNA]</scope>
    <source>
        <strain evidence="4 5">SYSU K30002</strain>
    </source>
</reference>
<feature type="domain" description="Aerotolerance regulator N-terminal" evidence="2">
    <location>
        <begin position="1"/>
        <end position="78"/>
    </location>
</feature>
<dbReference type="Proteomes" id="UP000287910">
    <property type="component" value="Unassembled WGS sequence"/>
</dbReference>
<dbReference type="InterPro" id="IPR002035">
    <property type="entry name" value="VWF_A"/>
</dbReference>
<dbReference type="InterPro" id="IPR024163">
    <property type="entry name" value="Aerotolerance_reg_N"/>
</dbReference>
<dbReference type="RefSeq" id="WP_126660398.1">
    <property type="nucleotide sequence ID" value="NZ_RYYR01000032.1"/>
</dbReference>
<dbReference type="Pfam" id="PF13519">
    <property type="entry name" value="VWA_2"/>
    <property type="match status" value="1"/>
</dbReference>
<evidence type="ECO:0000256" key="1">
    <source>
        <dbReference type="SAM" id="Phobius"/>
    </source>
</evidence>
<dbReference type="InterPro" id="IPR036465">
    <property type="entry name" value="vWFA_dom_sf"/>
</dbReference>
<dbReference type="AlphaFoldDB" id="A0A432L890"/>
<dbReference type="Gene3D" id="3.40.50.410">
    <property type="entry name" value="von Willebrand factor, type A domain"/>
    <property type="match status" value="1"/>
</dbReference>
<feature type="domain" description="VWFA" evidence="3">
    <location>
        <begin position="91"/>
        <end position="190"/>
    </location>
</feature>
<organism evidence="4 5">
    <name type="scientific">Lysinibacillus antri</name>
    <dbReference type="NCBI Taxonomy" id="2498145"/>
    <lineage>
        <taxon>Bacteria</taxon>
        <taxon>Bacillati</taxon>
        <taxon>Bacillota</taxon>
        <taxon>Bacilli</taxon>
        <taxon>Bacillales</taxon>
        <taxon>Bacillaceae</taxon>
        <taxon>Lysinibacillus</taxon>
    </lineage>
</organism>
<dbReference type="Pfam" id="PF07584">
    <property type="entry name" value="BatA"/>
    <property type="match status" value="1"/>
</dbReference>
<dbReference type="PANTHER" id="PTHR37464:SF1">
    <property type="entry name" value="BLL2463 PROTEIN"/>
    <property type="match status" value="1"/>
</dbReference>
<comment type="caution">
    <text evidence="4">The sequence shown here is derived from an EMBL/GenBank/DDBJ whole genome shotgun (WGS) entry which is preliminary data.</text>
</comment>
<keyword evidence="1" id="KW-0472">Membrane</keyword>
<name>A0A432L890_9BACI</name>
<dbReference type="EMBL" id="RYYR01000032">
    <property type="protein sequence ID" value="RUL48279.1"/>
    <property type="molecule type" value="Genomic_DNA"/>
</dbReference>
<evidence type="ECO:0000259" key="3">
    <source>
        <dbReference type="Pfam" id="PF13519"/>
    </source>
</evidence>
<feature type="transmembrane region" description="Helical" evidence="1">
    <location>
        <begin position="6"/>
        <end position="24"/>
    </location>
</feature>
<evidence type="ECO:0000259" key="2">
    <source>
        <dbReference type="Pfam" id="PF07584"/>
    </source>
</evidence>
<keyword evidence="1" id="KW-1133">Transmembrane helix</keyword>